<dbReference type="GO" id="GO:0031640">
    <property type="term" value="P:killing of cells of another organism"/>
    <property type="evidence" value="ECO:0007669"/>
    <property type="project" value="UniProtKB-KW"/>
</dbReference>
<evidence type="ECO:0000256" key="3">
    <source>
        <dbReference type="ARBA" id="ARBA00012732"/>
    </source>
</evidence>
<accession>A0A385NEX3</accession>
<reference evidence="10" key="2">
    <citation type="submission" date="2018-04" db="EMBL/GenBank/DDBJ databases">
        <authorList>
            <person name="Go L.Y."/>
            <person name="Mitchell J.A."/>
        </authorList>
    </citation>
    <scope>NUCLEOTIDE SEQUENCE</scope>
</reference>
<proteinExistence type="evidence at transcript level"/>
<keyword evidence="6" id="KW-0326">Glycosidase</keyword>
<reference evidence="10" key="1">
    <citation type="journal article" date="2018" name="Pest Manag. Sci.">
        <title>Expression of exogenous dsRNA by Lecanicillium attenuatum enhances its virulence to Dialeurodes citri.</title>
        <authorList>
            <person name="Yu S.J."/>
            <person name="Pan Q."/>
            <person name="Luo R."/>
            <person name="Wang C.L."/>
            <person name="Cheng L.Y."/>
            <person name="Yang J.S."/>
            <person name="Zhou H.N."/>
            <person name="Hou D.Y."/>
            <person name="Liu H.Q."/>
            <person name="Ran C."/>
        </authorList>
    </citation>
    <scope>NUCLEOTIDE SEQUENCE</scope>
</reference>
<protein>
    <recommendedName>
        <fullName evidence="3">lysozyme</fullName>
        <ecNumber evidence="3">3.2.1.17</ecNumber>
    </recommendedName>
</protein>
<feature type="domain" description="Glycosyl hydrolases family 22 (GH22)" evidence="9">
    <location>
        <begin position="98"/>
        <end position="116"/>
    </location>
</feature>
<evidence type="ECO:0000256" key="1">
    <source>
        <dbReference type="ARBA" id="ARBA00000632"/>
    </source>
</evidence>
<dbReference type="Gene3D" id="1.10.530.10">
    <property type="match status" value="1"/>
</dbReference>
<dbReference type="PANTHER" id="PTHR11407">
    <property type="entry name" value="LYSOZYME C"/>
    <property type="match status" value="1"/>
</dbReference>
<keyword evidence="6" id="KW-0378">Hydrolase</keyword>
<dbReference type="InterPro" id="IPR023346">
    <property type="entry name" value="Lysozyme-like_dom_sf"/>
</dbReference>
<keyword evidence="4" id="KW-0929">Antimicrobial</keyword>
<dbReference type="GO" id="GO:0042742">
    <property type="term" value="P:defense response to bacterium"/>
    <property type="evidence" value="ECO:0007669"/>
    <property type="project" value="UniProtKB-KW"/>
</dbReference>
<evidence type="ECO:0000313" key="10">
    <source>
        <dbReference type="EMBL" id="AYA71583.1"/>
    </source>
</evidence>
<dbReference type="GO" id="GO:0003796">
    <property type="term" value="F:lysozyme activity"/>
    <property type="evidence" value="ECO:0007669"/>
    <property type="project" value="UniProtKB-EC"/>
</dbReference>
<feature type="chain" id="PRO_5017452473" description="lysozyme" evidence="8">
    <location>
        <begin position="27"/>
        <end position="154"/>
    </location>
</feature>
<keyword evidence="4" id="KW-0081">Bacteriolytic enzyme</keyword>
<dbReference type="EC" id="3.2.1.17" evidence="3"/>
<dbReference type="PROSITE" id="PS00128">
    <property type="entry name" value="GLYCOSYL_HYDROL_F22_1"/>
    <property type="match status" value="1"/>
</dbReference>
<evidence type="ECO:0000259" key="9">
    <source>
        <dbReference type="PROSITE" id="PS00128"/>
    </source>
</evidence>
<dbReference type="PANTHER" id="PTHR11407:SF63">
    <property type="entry name" value="LYSOZYME C"/>
    <property type="match status" value="1"/>
</dbReference>
<dbReference type="CDD" id="cd16899">
    <property type="entry name" value="LYZ_C_invert"/>
    <property type="match status" value="1"/>
</dbReference>
<evidence type="ECO:0000256" key="6">
    <source>
        <dbReference type="ARBA" id="ARBA00023295"/>
    </source>
</evidence>
<dbReference type="InterPro" id="IPR019799">
    <property type="entry name" value="Glyco_hydro_22_CS"/>
</dbReference>
<comment type="similarity">
    <text evidence="2 7">Belongs to the glycosyl hydrolase 22 family.</text>
</comment>
<organism evidence="10">
    <name type="scientific">Dialeurodes citri</name>
    <name type="common">Citrus whitefly</name>
    <name type="synonym">Aleurodes citri</name>
    <dbReference type="NCBI Taxonomy" id="298404"/>
    <lineage>
        <taxon>Eukaryota</taxon>
        <taxon>Metazoa</taxon>
        <taxon>Ecdysozoa</taxon>
        <taxon>Arthropoda</taxon>
        <taxon>Hexapoda</taxon>
        <taxon>Insecta</taxon>
        <taxon>Pterygota</taxon>
        <taxon>Neoptera</taxon>
        <taxon>Paraneoptera</taxon>
        <taxon>Hemiptera</taxon>
        <taxon>Sternorrhyncha</taxon>
        <taxon>Aleyrodoidea</taxon>
        <taxon>Aleyrodidae</taxon>
        <taxon>Aleyrodinae</taxon>
        <taxon>Dialeurodes</taxon>
    </lineage>
</organism>
<dbReference type="SUPFAM" id="SSF53955">
    <property type="entry name" value="Lysozyme-like"/>
    <property type="match status" value="1"/>
</dbReference>
<sequence>MPSTLFRAVSTLALLSVLLLSPTSKAKIFSKCELAQKLDSLGATKGDIPTWVCIAEHESRYNSSVVGPPNWDGSRDHGVFQINDRYWCYVGEEAPAACGLPCSDFEDDDIADDFVCARRVFRATKKRTGNGFTAWAVYAPHCAGPSTKDYVNDC</sequence>
<evidence type="ECO:0000256" key="5">
    <source>
        <dbReference type="ARBA" id="ARBA00023157"/>
    </source>
</evidence>
<comment type="catalytic activity">
    <reaction evidence="1">
        <text>Hydrolysis of (1-&gt;4)-beta-linkages between N-acetylmuramic acid and N-acetyl-D-glucosamine residues in a peptidoglycan and between N-acetyl-D-glucosamine residues in chitodextrins.</text>
        <dbReference type="EC" id="3.2.1.17"/>
    </reaction>
</comment>
<evidence type="ECO:0000256" key="2">
    <source>
        <dbReference type="ARBA" id="ARBA00010859"/>
    </source>
</evidence>
<evidence type="ECO:0000256" key="7">
    <source>
        <dbReference type="RuleBase" id="RU004440"/>
    </source>
</evidence>
<dbReference type="Pfam" id="PF00062">
    <property type="entry name" value="Lys"/>
    <property type="match status" value="1"/>
</dbReference>
<dbReference type="AlphaFoldDB" id="A0A385NEX3"/>
<evidence type="ECO:0000256" key="8">
    <source>
        <dbReference type="SAM" id="SignalP"/>
    </source>
</evidence>
<dbReference type="FunFam" id="1.10.530.10:FF:000001">
    <property type="entry name" value="Lysozyme C"/>
    <property type="match status" value="1"/>
</dbReference>
<name>A0A385NEX3_DIACT</name>
<keyword evidence="5" id="KW-1015">Disulfide bond</keyword>
<keyword evidence="8" id="KW-0732">Signal</keyword>
<dbReference type="SMART" id="SM00263">
    <property type="entry name" value="LYZ1"/>
    <property type="match status" value="1"/>
</dbReference>
<dbReference type="InterPro" id="IPR001916">
    <property type="entry name" value="Glyco_hydro_22"/>
</dbReference>
<evidence type="ECO:0000256" key="4">
    <source>
        <dbReference type="ARBA" id="ARBA00022638"/>
    </source>
</evidence>
<dbReference type="PRINTS" id="PR00135">
    <property type="entry name" value="LYZLACT"/>
</dbReference>
<dbReference type="EMBL" id="MH261258">
    <property type="protein sequence ID" value="AYA71583.1"/>
    <property type="molecule type" value="mRNA"/>
</dbReference>
<dbReference type="PROSITE" id="PS51348">
    <property type="entry name" value="GLYCOSYL_HYDROL_F22_2"/>
    <property type="match status" value="1"/>
</dbReference>
<feature type="signal peptide" evidence="8">
    <location>
        <begin position="1"/>
        <end position="26"/>
    </location>
</feature>